<dbReference type="EMBL" id="PCVO01000016">
    <property type="protein sequence ID" value="PIQ75481.1"/>
    <property type="molecule type" value="Genomic_DNA"/>
</dbReference>
<proteinExistence type="predicted"/>
<dbReference type="AlphaFoldDB" id="A0A2H0KTJ3"/>
<organism evidence="1 2">
    <name type="scientific">Candidatus Portnoybacteria bacterium CG11_big_fil_rev_8_21_14_0_20_40_15</name>
    <dbReference type="NCBI Taxonomy" id="1974817"/>
    <lineage>
        <taxon>Bacteria</taxon>
        <taxon>Candidatus Portnoyibacteriota</taxon>
    </lineage>
</organism>
<reference evidence="1 2" key="1">
    <citation type="submission" date="2017-09" db="EMBL/GenBank/DDBJ databases">
        <title>Depth-based differentiation of microbial function through sediment-hosted aquifers and enrichment of novel symbionts in the deep terrestrial subsurface.</title>
        <authorList>
            <person name="Probst A.J."/>
            <person name="Ladd B."/>
            <person name="Jarett J.K."/>
            <person name="Geller-Mcgrath D.E."/>
            <person name="Sieber C.M."/>
            <person name="Emerson J.B."/>
            <person name="Anantharaman K."/>
            <person name="Thomas B.C."/>
            <person name="Malmstrom R."/>
            <person name="Stieglmeier M."/>
            <person name="Klingl A."/>
            <person name="Woyke T."/>
            <person name="Ryan C.M."/>
            <person name="Banfield J.F."/>
        </authorList>
    </citation>
    <scope>NUCLEOTIDE SEQUENCE [LARGE SCALE GENOMIC DNA]</scope>
    <source>
        <strain evidence="1">CG11_big_fil_rev_8_21_14_0_20_40_15</strain>
    </source>
</reference>
<comment type="caution">
    <text evidence="1">The sequence shown here is derived from an EMBL/GenBank/DDBJ whole genome shotgun (WGS) entry which is preliminary data.</text>
</comment>
<dbReference type="Proteomes" id="UP000229317">
    <property type="component" value="Unassembled WGS sequence"/>
</dbReference>
<evidence type="ECO:0000313" key="2">
    <source>
        <dbReference type="Proteomes" id="UP000229317"/>
    </source>
</evidence>
<accession>A0A2H0KTJ3</accession>
<gene>
    <name evidence="1" type="ORF">COV84_01015</name>
</gene>
<name>A0A2H0KTJ3_9BACT</name>
<evidence type="ECO:0000313" key="1">
    <source>
        <dbReference type="EMBL" id="PIQ75481.1"/>
    </source>
</evidence>
<protein>
    <submittedName>
        <fullName evidence="1">Uncharacterized protein</fullName>
    </submittedName>
</protein>
<sequence length="197" mass="23024">MDTIKECFDTILCGDKETSRLAARGVRKLVYSSSASGKEKYEEIAALVRTAPENYAQISEDWRQENFVMATSVIYFLHDRENQPDFLFPWLFQLLQHSNGYIRHAAVKMICHEIGPLTYHIRFPHEKSNWHKFSPEQANRILYSLSASLNGLLSVLWQPKYKRYKYIDSLPPSPYKSVQMVLAELEDSCQEQNLNWK</sequence>